<protein>
    <submittedName>
        <fullName evidence="5">NAD(P)-dependent oxidoreductase</fullName>
    </submittedName>
</protein>
<gene>
    <name evidence="5" type="ORF">DN412_21285</name>
</gene>
<dbReference type="Proteomes" id="UP000255165">
    <property type="component" value="Unassembled WGS sequence"/>
</dbReference>
<evidence type="ECO:0000256" key="1">
    <source>
        <dbReference type="ARBA" id="ARBA00007637"/>
    </source>
</evidence>
<dbReference type="SUPFAM" id="SSF51735">
    <property type="entry name" value="NAD(P)-binding Rossmann-fold domains"/>
    <property type="match status" value="1"/>
</dbReference>
<sequence length="333" mass="35356">MTTLITGAGLIGRLTAQQLREQGETVVLADIRADAGPTDSRTRQTGLHVTQCDVTDFARLAALVETHRVTSIVHTAALLSSAIRRDPLAGVHVNTIGTANVLEIARRHRLRRVVLASSTTVAYSAFGTLPAEPVAEDFASRSVSEAPASIYAATKVASEHLALAYASLYGVDTIVLRYGAVLGAGPEAATSVPGRLLGRLLEAGRTGTPARLDDPVMLWNGREEFVDARDCTRANLAALRTGTPGQRVFNVATGDWFTVDEFVDVVRARHPALRVEAMRLPEGGFAAFPHQRPAPSDERAARESLGFTAQYSLADSVAHFAASAAQRDPAGGN</sequence>
<keyword evidence="3" id="KW-0520">NAD</keyword>
<reference evidence="6" key="1">
    <citation type="submission" date="2018-06" db="EMBL/GenBank/DDBJ databases">
        <authorList>
            <person name="Feng T."/>
            <person name="Jeon C.O."/>
        </authorList>
    </citation>
    <scope>NUCLEOTIDE SEQUENCE [LARGE SCALE GENOMIC DNA]</scope>
    <source>
        <strain evidence="6">S23</strain>
    </source>
</reference>
<comment type="similarity">
    <text evidence="1">Belongs to the NAD(P)-dependent epimerase/dehydratase family.</text>
</comment>
<organism evidence="5 6">
    <name type="scientific">Cupriavidus lacunae</name>
    <dbReference type="NCBI Taxonomy" id="2666307"/>
    <lineage>
        <taxon>Bacteria</taxon>
        <taxon>Pseudomonadati</taxon>
        <taxon>Pseudomonadota</taxon>
        <taxon>Betaproteobacteria</taxon>
        <taxon>Burkholderiales</taxon>
        <taxon>Burkholderiaceae</taxon>
        <taxon>Cupriavidus</taxon>
    </lineage>
</organism>
<dbReference type="Gene3D" id="3.40.50.720">
    <property type="entry name" value="NAD(P)-binding Rossmann-like Domain"/>
    <property type="match status" value="1"/>
</dbReference>
<accession>A0A370NRZ5</accession>
<dbReference type="PANTHER" id="PTHR43103">
    <property type="entry name" value="NUCLEOSIDE-DIPHOSPHATE-SUGAR EPIMERASE"/>
    <property type="match status" value="1"/>
</dbReference>
<proteinExistence type="inferred from homology"/>
<evidence type="ECO:0000313" key="6">
    <source>
        <dbReference type="Proteomes" id="UP000255165"/>
    </source>
</evidence>
<evidence type="ECO:0000259" key="4">
    <source>
        <dbReference type="Pfam" id="PF01370"/>
    </source>
</evidence>
<dbReference type="PANTHER" id="PTHR43103:SF5">
    <property type="entry name" value="4-EPIMERASE, PUTATIVE (AFU_ORTHOLOGUE AFUA_7G00360)-RELATED"/>
    <property type="match status" value="1"/>
</dbReference>
<dbReference type="InterPro" id="IPR001509">
    <property type="entry name" value="Epimerase_deHydtase"/>
</dbReference>
<evidence type="ECO:0000256" key="2">
    <source>
        <dbReference type="ARBA" id="ARBA00023002"/>
    </source>
</evidence>
<dbReference type="Pfam" id="PF01370">
    <property type="entry name" value="Epimerase"/>
    <property type="match status" value="1"/>
</dbReference>
<dbReference type="EMBL" id="QKWJ01000027">
    <property type="protein sequence ID" value="RDK08370.1"/>
    <property type="molecule type" value="Genomic_DNA"/>
</dbReference>
<comment type="caution">
    <text evidence="5">The sequence shown here is derived from an EMBL/GenBank/DDBJ whole genome shotgun (WGS) entry which is preliminary data.</text>
</comment>
<dbReference type="RefSeq" id="WP_115213393.1">
    <property type="nucleotide sequence ID" value="NZ_QKWJ01000027.1"/>
</dbReference>
<evidence type="ECO:0000313" key="5">
    <source>
        <dbReference type="EMBL" id="RDK08370.1"/>
    </source>
</evidence>
<name>A0A370NRZ5_9BURK</name>
<keyword evidence="2" id="KW-0560">Oxidoreductase</keyword>
<dbReference type="AlphaFoldDB" id="A0A370NRZ5"/>
<evidence type="ECO:0000256" key="3">
    <source>
        <dbReference type="ARBA" id="ARBA00023027"/>
    </source>
</evidence>
<dbReference type="GO" id="GO:0016491">
    <property type="term" value="F:oxidoreductase activity"/>
    <property type="evidence" value="ECO:0007669"/>
    <property type="project" value="UniProtKB-KW"/>
</dbReference>
<keyword evidence="6" id="KW-1185">Reference proteome</keyword>
<dbReference type="InterPro" id="IPR036291">
    <property type="entry name" value="NAD(P)-bd_dom_sf"/>
</dbReference>
<feature type="domain" description="NAD-dependent epimerase/dehydratase" evidence="4">
    <location>
        <begin position="4"/>
        <end position="252"/>
    </location>
</feature>